<evidence type="ECO:0000256" key="4">
    <source>
        <dbReference type="ARBA" id="ARBA00021914"/>
    </source>
</evidence>
<dbReference type="PANTHER" id="PTHR10762">
    <property type="entry name" value="DIPHTHAMIDE BIOSYNTHESIS PROTEIN"/>
    <property type="match status" value="1"/>
</dbReference>
<accession>A0AAV2I4Q3</accession>
<dbReference type="GO" id="GO:0090560">
    <property type="term" value="F:2-(3-amino-3-carboxypropyl)histidine synthase activity"/>
    <property type="evidence" value="ECO:0007669"/>
    <property type="project" value="InterPro"/>
</dbReference>
<gene>
    <name evidence="11" type="ORF">GSLYS_00014493001</name>
</gene>
<dbReference type="NCBIfam" id="TIGR00322">
    <property type="entry name" value="diphth2_R"/>
    <property type="match status" value="1"/>
</dbReference>
<evidence type="ECO:0000256" key="7">
    <source>
        <dbReference type="ARBA" id="ARBA00023014"/>
    </source>
</evidence>
<dbReference type="NCBIfam" id="TIGR00272">
    <property type="entry name" value="DPH2"/>
    <property type="match status" value="1"/>
</dbReference>
<evidence type="ECO:0000256" key="9">
    <source>
        <dbReference type="RuleBase" id="RU364133"/>
    </source>
</evidence>
<dbReference type="SFLD" id="SFLDG01121">
    <property type="entry name" value="Diphthamide_biosynthesis"/>
    <property type="match status" value="1"/>
</dbReference>
<dbReference type="InterPro" id="IPR010014">
    <property type="entry name" value="DHP2"/>
</dbReference>
<evidence type="ECO:0000256" key="6">
    <source>
        <dbReference type="ARBA" id="ARBA00023004"/>
    </source>
</evidence>
<dbReference type="GO" id="GO:0046872">
    <property type="term" value="F:metal ion binding"/>
    <property type="evidence" value="ECO:0007669"/>
    <property type="project" value="UniProtKB-KW"/>
</dbReference>
<evidence type="ECO:0000313" key="11">
    <source>
        <dbReference type="EMBL" id="CAL1540844.1"/>
    </source>
</evidence>
<dbReference type="InterPro" id="IPR016435">
    <property type="entry name" value="DPH1/DPH2"/>
</dbReference>
<sequence length="514" mass="56600">MTSAFSSGDDVITRKIQCTPETTSSDNLFNVYEVDRCLSWIGQHSFKMIALQFPDELLIDAPRVVALLQGALKDVLIFILGDTSYGSCCVDEVGAQHYRADCIIHYGHACLSPTTRLPVLYVFGQSAFDTNDCVSQIKDICPDSLLKAVLVYDTVYFHAIDKVYSRLQEYYKQLIVSKLVESSRSSSYPSHQIGAGTITAHVPPSPFLHPDGFTNTDPLAANPTTTVNKCGRSIELPMDSCIDDYSFIYIGNTQSPALINMMMTFNKSQFYTYSPSDRVSEKVTVNMNKALMKRYYLIERAKDANIVGIVAGTLGVGRYREMIEHLKSLLKKAGKKSYTLVVGKLNPAKLANFAEVDVFVLVSCPESSIFDQSEFYRPIVSPLEMEIACNQAREWTSQYSSDFTELLPGSSMYVQSPDQCDTDDCRPDVSLISNRIRTLGVKASPAVSESASDSKDLVLRSDMTLASGAADAGEYLSSRSWKGLEQKLGETPVGRAVEGQSGIAASYQNETSPS</sequence>
<evidence type="ECO:0000256" key="5">
    <source>
        <dbReference type="ARBA" id="ARBA00022723"/>
    </source>
</evidence>
<proteinExistence type="inferred from homology"/>
<organism evidence="11 12">
    <name type="scientific">Lymnaea stagnalis</name>
    <name type="common">Great pond snail</name>
    <name type="synonym">Helix stagnalis</name>
    <dbReference type="NCBI Taxonomy" id="6523"/>
    <lineage>
        <taxon>Eukaryota</taxon>
        <taxon>Metazoa</taxon>
        <taxon>Spiralia</taxon>
        <taxon>Lophotrochozoa</taxon>
        <taxon>Mollusca</taxon>
        <taxon>Gastropoda</taxon>
        <taxon>Heterobranchia</taxon>
        <taxon>Euthyneura</taxon>
        <taxon>Panpulmonata</taxon>
        <taxon>Hygrophila</taxon>
        <taxon>Lymnaeoidea</taxon>
        <taxon>Lymnaeidae</taxon>
        <taxon>Lymnaea</taxon>
    </lineage>
</organism>
<evidence type="ECO:0000313" key="12">
    <source>
        <dbReference type="Proteomes" id="UP001497497"/>
    </source>
</evidence>
<evidence type="ECO:0000256" key="1">
    <source>
        <dbReference type="ARBA" id="ARBA00001966"/>
    </source>
</evidence>
<dbReference type="AlphaFoldDB" id="A0AAV2I4Q3"/>
<dbReference type="Pfam" id="PF01866">
    <property type="entry name" value="Diphthamide_syn"/>
    <property type="match status" value="1"/>
</dbReference>
<dbReference type="FunFam" id="3.40.50.11860:FF:000001">
    <property type="entry name" value="2-(3-amino-3-carboxypropyl)histidine synthase subunit 2"/>
    <property type="match status" value="1"/>
</dbReference>
<keyword evidence="5 9" id="KW-0479">Metal-binding</keyword>
<comment type="function">
    <text evidence="8 9">Required for the first step of diphthamide biosynthesis, a post-translational modification of histidine which occurs in elongation factor 2. DPH1 and DPH2 transfer a 3-amino-3-carboxypropyl (ACP) group from S-adenosyl-L-methionine (SAM) to a histidine residue, the reaction is assisted by a reduction system comprising DPH3 and a NADH-dependent reductase. Facilitates the reduction of the catalytic iron-sulfur cluster found in the DPH1 subunit.</text>
</comment>
<dbReference type="Proteomes" id="UP001497497">
    <property type="component" value="Unassembled WGS sequence"/>
</dbReference>
<comment type="cofactor">
    <cofactor evidence="1">
        <name>[4Fe-4S] cluster</name>
        <dbReference type="ChEBI" id="CHEBI:49883"/>
    </cofactor>
</comment>
<dbReference type="Gene3D" id="3.40.50.11840">
    <property type="entry name" value="Diphthamide synthesis DPH1/DPH2 domain 1"/>
    <property type="match status" value="1"/>
</dbReference>
<reference evidence="11 12" key="1">
    <citation type="submission" date="2024-04" db="EMBL/GenBank/DDBJ databases">
        <authorList>
            <consortium name="Genoscope - CEA"/>
            <person name="William W."/>
        </authorList>
    </citation>
    <scope>NUCLEOTIDE SEQUENCE [LARGE SCALE GENOMIC DNA]</scope>
</reference>
<evidence type="ECO:0000256" key="3">
    <source>
        <dbReference type="ARBA" id="ARBA00006179"/>
    </source>
</evidence>
<dbReference type="InterPro" id="IPR042265">
    <property type="entry name" value="DPH1/DPH2_3"/>
</dbReference>
<keyword evidence="6 9" id="KW-0408">Iron</keyword>
<comment type="similarity">
    <text evidence="3 9">Belongs to the DPH1/DPH2 family. DPH2 subfamily.</text>
</comment>
<dbReference type="SFLD" id="SFLDS00032">
    <property type="entry name" value="Radical_SAM_3-amino-3-carboxyp"/>
    <property type="match status" value="1"/>
</dbReference>
<keyword evidence="7 9" id="KW-0411">Iron-sulfur</keyword>
<protein>
    <recommendedName>
        <fullName evidence="4 9">2-(3-amino-3-carboxypropyl)histidine synthase subunit 2</fullName>
    </recommendedName>
</protein>
<dbReference type="PANTHER" id="PTHR10762:SF2">
    <property type="entry name" value="2-(3-AMINO-3-CARBOXYPROPYL)HISTIDINE SYNTHASE SUBUNIT 2"/>
    <property type="match status" value="1"/>
</dbReference>
<feature type="region of interest" description="Disordered" evidence="10">
    <location>
        <begin position="491"/>
        <end position="514"/>
    </location>
</feature>
<comment type="pathway">
    <text evidence="2 9">Protein modification; peptidyl-diphthamide biosynthesis.</text>
</comment>
<evidence type="ECO:0000256" key="10">
    <source>
        <dbReference type="SAM" id="MobiDB-lite"/>
    </source>
</evidence>
<dbReference type="GO" id="GO:0051536">
    <property type="term" value="F:iron-sulfur cluster binding"/>
    <property type="evidence" value="ECO:0007669"/>
    <property type="project" value="UniProtKB-KW"/>
</dbReference>
<evidence type="ECO:0000256" key="2">
    <source>
        <dbReference type="ARBA" id="ARBA00005156"/>
    </source>
</evidence>
<dbReference type="GO" id="GO:0017183">
    <property type="term" value="P:protein histidyl modification to diphthamide"/>
    <property type="evidence" value="ECO:0007669"/>
    <property type="project" value="InterPro"/>
</dbReference>
<comment type="caution">
    <text evidence="11">The sequence shown here is derived from an EMBL/GenBank/DDBJ whole genome shotgun (WGS) entry which is preliminary data.</text>
</comment>
<dbReference type="InterPro" id="IPR042263">
    <property type="entry name" value="DPH1/DPH2_1"/>
</dbReference>
<dbReference type="EMBL" id="CAXITT010000402">
    <property type="protein sequence ID" value="CAL1540844.1"/>
    <property type="molecule type" value="Genomic_DNA"/>
</dbReference>
<dbReference type="SFLD" id="SFLDF00408">
    <property type="entry name" value="Diphthamide_biosynthesis_famil"/>
    <property type="match status" value="1"/>
</dbReference>
<dbReference type="FunFam" id="3.40.50.11840:FF:000002">
    <property type="entry name" value="2-(3-amino-3-carboxypropyl)histidine synthase subunit 2"/>
    <property type="match status" value="1"/>
</dbReference>
<evidence type="ECO:0000256" key="8">
    <source>
        <dbReference type="ARBA" id="ARBA00045159"/>
    </source>
</evidence>
<keyword evidence="12" id="KW-1185">Reference proteome</keyword>
<name>A0AAV2I4Q3_LYMST</name>
<dbReference type="Gene3D" id="3.40.50.11860">
    <property type="entry name" value="Diphthamide synthesis DPH1/DPH2 domain 3"/>
    <property type="match status" value="1"/>
</dbReference>